<accession>A0A1H1NZ03</accession>
<dbReference type="EMBL" id="LT629739">
    <property type="protein sequence ID" value="SDS04183.1"/>
    <property type="molecule type" value="Genomic_DNA"/>
</dbReference>
<dbReference type="Pfam" id="PF12730">
    <property type="entry name" value="ABC2_membrane_4"/>
    <property type="match status" value="1"/>
</dbReference>
<evidence type="ECO:0008006" key="4">
    <source>
        <dbReference type="Google" id="ProtNLM"/>
    </source>
</evidence>
<keyword evidence="1" id="KW-0812">Transmembrane</keyword>
<feature type="transmembrane region" description="Helical" evidence="1">
    <location>
        <begin position="134"/>
        <end position="153"/>
    </location>
</feature>
<sequence length="249" mass="25583">MGALNAELIKLKRGLAWPVVVLLPIVLVLAGAATQLARGGQPENGWHTVWVQSVVFYGLFPLAIGVAILGSLVWRAEHRGSNWNALMSGPTSSLRIVIAKAAVVAGLTAIMQIILLVSVVAIGKLAFGLPGMLPGQYVGITGLLVVATIPVAAVQSALSMVLRSFAAPIAVALVAAGISLALLMIEVPGAIASPYGLATRTTQLGTGMFADTGTITGGDVVAILIAAAILAVALVTVTTWILERRDTRI</sequence>
<dbReference type="RefSeq" id="WP_092103832.1">
    <property type="nucleotide sequence ID" value="NZ_LT629739.1"/>
</dbReference>
<feature type="transmembrane region" description="Helical" evidence="1">
    <location>
        <begin position="54"/>
        <end position="76"/>
    </location>
</feature>
<reference evidence="2" key="1">
    <citation type="submission" date="2016-10" db="EMBL/GenBank/DDBJ databases">
        <authorList>
            <person name="Varghese N."/>
            <person name="Submissions S."/>
        </authorList>
    </citation>
    <scope>NUCLEOTIDE SEQUENCE [LARGE SCALE GENOMIC DNA]</scope>
    <source>
        <strain evidence="2">DSM 22082</strain>
    </source>
</reference>
<evidence type="ECO:0000313" key="2">
    <source>
        <dbReference type="EMBL" id="SDS04183.1"/>
    </source>
</evidence>
<dbReference type="CDD" id="cd21809">
    <property type="entry name" value="ABC-2_lan_permease-like"/>
    <property type="match status" value="1"/>
</dbReference>
<dbReference type="OrthoDB" id="9781996at2"/>
<organism evidence="2 3">
    <name type="scientific">Brevibacterium sandarakinum</name>
    <dbReference type="NCBI Taxonomy" id="629680"/>
    <lineage>
        <taxon>Bacteria</taxon>
        <taxon>Bacillati</taxon>
        <taxon>Actinomycetota</taxon>
        <taxon>Actinomycetes</taxon>
        <taxon>Micrococcales</taxon>
        <taxon>Brevibacteriaceae</taxon>
        <taxon>Brevibacterium</taxon>
    </lineage>
</organism>
<feature type="transmembrane region" description="Helical" evidence="1">
    <location>
        <begin position="15"/>
        <end position="34"/>
    </location>
</feature>
<feature type="transmembrane region" description="Helical" evidence="1">
    <location>
        <begin position="220"/>
        <end position="242"/>
    </location>
</feature>
<feature type="transmembrane region" description="Helical" evidence="1">
    <location>
        <begin position="97"/>
        <end position="122"/>
    </location>
</feature>
<dbReference type="Proteomes" id="UP000199700">
    <property type="component" value="Chromosome"/>
</dbReference>
<gene>
    <name evidence="2" type="ORF">SAMN04489751_1089</name>
</gene>
<feature type="transmembrane region" description="Helical" evidence="1">
    <location>
        <begin position="165"/>
        <end position="185"/>
    </location>
</feature>
<keyword evidence="3" id="KW-1185">Reference proteome</keyword>
<dbReference type="STRING" id="629680.SAMN04489751_1089"/>
<keyword evidence="1" id="KW-1133">Transmembrane helix</keyword>
<evidence type="ECO:0000313" key="3">
    <source>
        <dbReference type="Proteomes" id="UP000199700"/>
    </source>
</evidence>
<name>A0A1H1NZ03_BRESA</name>
<evidence type="ECO:0000256" key="1">
    <source>
        <dbReference type="SAM" id="Phobius"/>
    </source>
</evidence>
<keyword evidence="1" id="KW-0472">Membrane</keyword>
<dbReference type="AlphaFoldDB" id="A0A1H1NZ03"/>
<proteinExistence type="predicted"/>
<protein>
    <recommendedName>
        <fullName evidence="4">ABC-2 type transport system permease protein</fullName>
    </recommendedName>
</protein>